<dbReference type="InterPro" id="IPR001036">
    <property type="entry name" value="Acrflvin-R"/>
</dbReference>
<feature type="compositionally biased region" description="Basic and acidic residues" evidence="1">
    <location>
        <begin position="806"/>
        <end position="817"/>
    </location>
</feature>
<feature type="transmembrane region" description="Helical" evidence="2">
    <location>
        <begin position="891"/>
        <end position="911"/>
    </location>
</feature>
<gene>
    <name evidence="3" type="ORF">DCMF_17720</name>
</gene>
<dbReference type="SUPFAM" id="SSF82714">
    <property type="entry name" value="Multidrug efflux transporter AcrB TolC docking domain, DN and DC subdomains"/>
    <property type="match status" value="2"/>
</dbReference>
<dbReference type="AlphaFoldDB" id="A0A3G1KV81"/>
<dbReference type="Gene3D" id="1.20.1640.10">
    <property type="entry name" value="Multidrug efflux transporter AcrB transmembrane domain"/>
    <property type="match status" value="2"/>
</dbReference>
<evidence type="ECO:0000313" key="3">
    <source>
        <dbReference type="EMBL" id="ATW26354.1"/>
    </source>
</evidence>
<proteinExistence type="predicted"/>
<dbReference type="Gene3D" id="3.30.70.1430">
    <property type="entry name" value="Multidrug efflux transporter AcrB pore domain"/>
    <property type="match status" value="2"/>
</dbReference>
<dbReference type="RefSeq" id="WP_148135656.1">
    <property type="nucleotide sequence ID" value="NZ_CP017634.1"/>
</dbReference>
<feature type="transmembrane region" description="Helical" evidence="2">
    <location>
        <begin position="963"/>
        <end position="982"/>
    </location>
</feature>
<dbReference type="EMBL" id="CP017634">
    <property type="protein sequence ID" value="ATW26354.1"/>
    <property type="molecule type" value="Genomic_DNA"/>
</dbReference>
<keyword evidence="2" id="KW-0472">Membrane</keyword>
<feature type="transmembrane region" description="Helical" evidence="2">
    <location>
        <begin position="336"/>
        <end position="352"/>
    </location>
</feature>
<dbReference type="PRINTS" id="PR00702">
    <property type="entry name" value="ACRIFLAVINRP"/>
</dbReference>
<feature type="region of interest" description="Disordered" evidence="1">
    <location>
        <begin position="806"/>
        <end position="830"/>
    </location>
</feature>
<evidence type="ECO:0000256" key="2">
    <source>
        <dbReference type="SAM" id="Phobius"/>
    </source>
</evidence>
<dbReference type="SUPFAM" id="SSF82693">
    <property type="entry name" value="Multidrug efflux transporter AcrB pore domain, PN1, PN2, PC1 and PC2 subdomains"/>
    <property type="match status" value="3"/>
</dbReference>
<dbReference type="Gene3D" id="3.30.70.1440">
    <property type="entry name" value="Multidrug efflux transporter AcrB pore domain"/>
    <property type="match status" value="1"/>
</dbReference>
<evidence type="ECO:0000313" key="4">
    <source>
        <dbReference type="Proteomes" id="UP000323521"/>
    </source>
</evidence>
<feature type="transmembrane region" description="Helical" evidence="2">
    <location>
        <begin position="12"/>
        <end position="37"/>
    </location>
</feature>
<dbReference type="Pfam" id="PF00873">
    <property type="entry name" value="ACR_tran"/>
    <property type="match status" value="1"/>
</dbReference>
<feature type="transmembrane region" description="Helical" evidence="2">
    <location>
        <begin position="385"/>
        <end position="406"/>
    </location>
</feature>
<dbReference type="SUPFAM" id="SSF82866">
    <property type="entry name" value="Multidrug efflux transporter AcrB transmembrane domain"/>
    <property type="match status" value="2"/>
</dbReference>
<dbReference type="GO" id="GO:0042910">
    <property type="term" value="F:xenobiotic transmembrane transporter activity"/>
    <property type="evidence" value="ECO:0007669"/>
    <property type="project" value="TreeGrafter"/>
</dbReference>
<dbReference type="PANTHER" id="PTHR32063">
    <property type="match status" value="1"/>
</dbReference>
<dbReference type="Gene3D" id="3.30.70.1320">
    <property type="entry name" value="Multidrug efflux transporter AcrB pore domain like"/>
    <property type="match status" value="1"/>
</dbReference>
<organism evidence="3 4">
    <name type="scientific">Formimonas warabiya</name>
    <dbReference type="NCBI Taxonomy" id="1761012"/>
    <lineage>
        <taxon>Bacteria</taxon>
        <taxon>Bacillati</taxon>
        <taxon>Bacillota</taxon>
        <taxon>Clostridia</taxon>
        <taxon>Eubacteriales</taxon>
        <taxon>Peptococcaceae</taxon>
        <taxon>Candidatus Formimonas</taxon>
    </lineage>
</organism>
<dbReference type="GO" id="GO:0005886">
    <property type="term" value="C:plasma membrane"/>
    <property type="evidence" value="ECO:0007669"/>
    <property type="project" value="TreeGrafter"/>
</dbReference>
<feature type="transmembrane region" description="Helical" evidence="2">
    <location>
        <begin position="458"/>
        <end position="481"/>
    </location>
</feature>
<dbReference type="OrthoDB" id="9757876at2"/>
<dbReference type="PANTHER" id="PTHR32063:SF0">
    <property type="entry name" value="SWARMING MOTILITY PROTEIN SWRC"/>
    <property type="match status" value="1"/>
</dbReference>
<keyword evidence="2" id="KW-1133">Transmembrane helix</keyword>
<feature type="transmembrane region" description="Helical" evidence="2">
    <location>
        <begin position="917"/>
        <end position="942"/>
    </location>
</feature>
<feature type="transmembrane region" description="Helical" evidence="2">
    <location>
        <begin position="536"/>
        <end position="555"/>
    </location>
</feature>
<feature type="transmembrane region" description="Helical" evidence="2">
    <location>
        <begin position="359"/>
        <end position="379"/>
    </location>
</feature>
<sequence length="1052" mass="111841">MKIADFSVARPVAISMLIIGVIFLGLFSLPNLGVALMPNMNIPVAIISTSYAGAVPAEVEKVITKTIESAVSSVSGVKEISSTSSNGNSLVMVQFNYGTDLDDKVNDLRDKLDAVRGTLPDDAGSPTIMKMDPNSQSIMTYSLSGTSLTKMKEIAEDTIEPALERIDGVSSVSLSGGKEREIQIRLDQTKMDAYGLTIQQVSQAISGDDITGTAGTIVKGSSEISIRVMNEFDSVEAIQQVQISVPGAQGNYISLSDIAEVRDSFKKDSTLTYVDGNSSMSLDIMKTSDGNTVQVAKKVRETMAGLMPILPAGVKVNLVSDTSTTINDTIRSVEEHGILGALLAVIILYFFLRSVRSTLVVAISLPIALIGTFMAMYFAGQTINMLSLGGLMLGLGSLVDFAIVVLESIYRKRQEGFDVVNAAKTGAAEVGTAVMASAASQIVVFLPVVFVSGLASMIFTPLALTVTFSHACALFAALTLVPMMSSKLLKSVPAPEQFVYQKGSKNPVTLFGYGLQRLTAGYKTVLSWALGHRKTVVGTTLLLFFLSLACIPLIGMEFMSSMDERGVNVTIELPTGTKLDTTREKAEEVDRLARKALGEGIKNDYITVGGGGFMSFFGVSDSNTATIKYKLQSAEQYQPTANEASEMVRQALADVAGATITVAVESGAMGMSSSAVDVIIRGDDLDILTELGNTAVGIIKEVTGTRNVASSLSSNIQVQVVVDREKAARYGLSASQILSVIKTAFGGSVIGTLHTGDNTVDIRLNFSDDFSQSQSNLSSLLLVSSSGAKVPVSDVASITINNSPKEISRSDQNREVEITADVSGRDSGSVNSEIRQKLAQMSLPQGYAIDYSGEQQNMSESFGSLGIALLLAVVLVFMVMAAQFESLFQPFIIMFSLPPTFIGAVIGLGVTGSRLSVMSLIGAIMLVGIVLNNAIVLVDYINTLRKRGIERREAILQAGPVRLRPILMTTLCTVLALLPMALGGGSGNEMMKPMAIVIAFGLTFSTLITLVLVPVVYTSFDDLRSKISHWLSGKMGGSKKFFSRSNYASPDV</sequence>
<keyword evidence="4" id="KW-1185">Reference proteome</keyword>
<keyword evidence="2" id="KW-0812">Transmembrane</keyword>
<name>A0A3G1KV81_FORW1</name>
<dbReference type="InterPro" id="IPR027463">
    <property type="entry name" value="AcrB_DN_DC_subdom"/>
</dbReference>
<reference evidence="3 4" key="1">
    <citation type="submission" date="2016-10" db="EMBL/GenBank/DDBJ databases">
        <title>Complete Genome Sequence of Peptococcaceae strain DCMF.</title>
        <authorList>
            <person name="Edwards R.J."/>
            <person name="Holland S.I."/>
            <person name="Deshpande N.P."/>
            <person name="Wong Y.K."/>
            <person name="Ertan H."/>
            <person name="Manefield M."/>
            <person name="Russell T.L."/>
            <person name="Lee M.J."/>
        </authorList>
    </citation>
    <scope>NUCLEOTIDE SEQUENCE [LARGE SCALE GENOMIC DNA]</scope>
    <source>
        <strain evidence="3 4">DCMF</strain>
    </source>
</reference>
<dbReference type="KEGG" id="fwa:DCMF_17720"/>
<accession>A0A3G1KV81</accession>
<dbReference type="Proteomes" id="UP000323521">
    <property type="component" value="Chromosome"/>
</dbReference>
<evidence type="ECO:0000256" key="1">
    <source>
        <dbReference type="SAM" id="MobiDB-lite"/>
    </source>
</evidence>
<dbReference type="Gene3D" id="3.30.2090.10">
    <property type="entry name" value="Multidrug efflux transporter AcrB TolC docking domain, DN and DC subdomains"/>
    <property type="match status" value="2"/>
</dbReference>
<protein>
    <submittedName>
        <fullName evidence="3">Multidrug ABC transporter</fullName>
    </submittedName>
</protein>
<feature type="transmembrane region" description="Helical" evidence="2">
    <location>
        <begin position="427"/>
        <end position="452"/>
    </location>
</feature>
<feature type="transmembrane region" description="Helical" evidence="2">
    <location>
        <begin position="862"/>
        <end position="884"/>
    </location>
</feature>
<feature type="transmembrane region" description="Helical" evidence="2">
    <location>
        <begin position="994"/>
        <end position="1017"/>
    </location>
</feature>